<dbReference type="InterPro" id="IPR005325">
    <property type="entry name" value="DUF308_memb"/>
</dbReference>
<dbReference type="InterPro" id="IPR052712">
    <property type="entry name" value="Acid_resist_chaperone_HdeD"/>
</dbReference>
<keyword evidence="1" id="KW-0472">Membrane</keyword>
<accession>A0AB73B806</accession>
<gene>
    <name evidence="2" type="ORF">CFL01nite_14980</name>
</gene>
<evidence type="ECO:0000313" key="2">
    <source>
        <dbReference type="EMBL" id="GEB98003.1"/>
    </source>
</evidence>
<dbReference type="EMBL" id="BJNB01000022">
    <property type="protein sequence ID" value="GEB98003.1"/>
    <property type="molecule type" value="Genomic_DNA"/>
</dbReference>
<feature type="transmembrane region" description="Helical" evidence="1">
    <location>
        <begin position="128"/>
        <end position="146"/>
    </location>
</feature>
<dbReference type="Pfam" id="PF03729">
    <property type="entry name" value="DUF308"/>
    <property type="match status" value="2"/>
</dbReference>
<comment type="caution">
    <text evidence="2">The sequence shown here is derived from an EMBL/GenBank/DDBJ whole genome shotgun (WGS) entry which is preliminary data.</text>
</comment>
<dbReference type="AlphaFoldDB" id="A0AB73B806"/>
<dbReference type="PANTHER" id="PTHR34989:SF1">
    <property type="entry name" value="PROTEIN HDED"/>
    <property type="match status" value="1"/>
</dbReference>
<feature type="transmembrane region" description="Helical" evidence="1">
    <location>
        <begin position="73"/>
        <end position="90"/>
    </location>
</feature>
<feature type="transmembrane region" description="Helical" evidence="1">
    <location>
        <begin position="41"/>
        <end position="61"/>
    </location>
</feature>
<keyword evidence="1" id="KW-1133">Transmembrane helix</keyword>
<feature type="transmembrane region" description="Helical" evidence="1">
    <location>
        <begin position="14"/>
        <end position="35"/>
    </location>
</feature>
<proteinExistence type="predicted"/>
<feature type="transmembrane region" description="Helical" evidence="1">
    <location>
        <begin position="96"/>
        <end position="116"/>
    </location>
</feature>
<evidence type="ECO:0000256" key="1">
    <source>
        <dbReference type="SAM" id="Phobius"/>
    </source>
</evidence>
<protein>
    <submittedName>
        <fullName evidence="2">Membrane protein</fullName>
    </submittedName>
</protein>
<keyword evidence="1" id="KW-0812">Transmembrane</keyword>
<dbReference type="Proteomes" id="UP000315353">
    <property type="component" value="Unassembled WGS sequence"/>
</dbReference>
<feature type="transmembrane region" description="Helical" evidence="1">
    <location>
        <begin position="158"/>
        <end position="177"/>
    </location>
</feature>
<name>A0AB73B806_CORFL</name>
<dbReference type="GO" id="GO:0005886">
    <property type="term" value="C:plasma membrane"/>
    <property type="evidence" value="ECO:0007669"/>
    <property type="project" value="TreeGrafter"/>
</dbReference>
<dbReference type="PANTHER" id="PTHR34989">
    <property type="entry name" value="PROTEIN HDED"/>
    <property type="match status" value="1"/>
</dbReference>
<evidence type="ECO:0000313" key="3">
    <source>
        <dbReference type="Proteomes" id="UP000315353"/>
    </source>
</evidence>
<organism evidence="2 3">
    <name type="scientific">Corynebacterium flavescens</name>
    <dbReference type="NCBI Taxonomy" id="28028"/>
    <lineage>
        <taxon>Bacteria</taxon>
        <taxon>Bacillati</taxon>
        <taxon>Actinomycetota</taxon>
        <taxon>Actinomycetes</taxon>
        <taxon>Mycobacteriales</taxon>
        <taxon>Corynebacteriaceae</taxon>
        <taxon>Corynebacterium</taxon>
    </lineage>
</organism>
<sequence length="188" mass="19777">MGIEALMFSITQRAWNVLIFTGIAAAVFGIIALIWPAQTALTLVLIWGWYAFIDGVIELVAAFRPEGRATRGLLVVTGIVGVLAGLVAIFRPLESAVALAWVLGIWLLARGVSSAISAFSEASVTPRWTLVLGAVCFVVAGLIFIMNPGAAALTLSMWLGALALVWGVSILVAGFALHRMSGKEKAAV</sequence>
<reference evidence="2 3" key="1">
    <citation type="submission" date="2019-06" db="EMBL/GenBank/DDBJ databases">
        <title>Whole genome shotgun sequence of Corynebacterium flavescens NBRC 14136.</title>
        <authorList>
            <person name="Hosoyama A."/>
            <person name="Uohara A."/>
            <person name="Ohji S."/>
            <person name="Ichikawa N."/>
        </authorList>
    </citation>
    <scope>NUCLEOTIDE SEQUENCE [LARGE SCALE GENOMIC DNA]</scope>
    <source>
        <strain evidence="2 3">NBRC 14136</strain>
    </source>
</reference>